<reference evidence="2" key="1">
    <citation type="submission" date="2023-04" db="EMBL/GenBank/DDBJ databases">
        <title>Aspergillus oryzae NBRC 4228.</title>
        <authorList>
            <person name="Ichikawa N."/>
            <person name="Sato H."/>
            <person name="Tonouchi N."/>
        </authorList>
    </citation>
    <scope>NUCLEOTIDE SEQUENCE</scope>
    <source>
        <strain evidence="2">NBRC 4228</strain>
    </source>
</reference>
<name>A0AAN4YFE2_ASPOZ</name>
<protein>
    <submittedName>
        <fullName evidence="2">Unnamed protein product</fullName>
    </submittedName>
</protein>
<dbReference type="AlphaFoldDB" id="A0AAN4YFE2"/>
<dbReference type="GO" id="GO:0005524">
    <property type="term" value="F:ATP binding"/>
    <property type="evidence" value="ECO:0007669"/>
    <property type="project" value="InterPro"/>
</dbReference>
<organism evidence="2 3">
    <name type="scientific">Aspergillus oryzae</name>
    <name type="common">Yellow koji mold</name>
    <dbReference type="NCBI Taxonomy" id="5062"/>
    <lineage>
        <taxon>Eukaryota</taxon>
        <taxon>Fungi</taxon>
        <taxon>Dikarya</taxon>
        <taxon>Ascomycota</taxon>
        <taxon>Pezizomycotina</taxon>
        <taxon>Eurotiomycetes</taxon>
        <taxon>Eurotiomycetidae</taxon>
        <taxon>Eurotiales</taxon>
        <taxon>Aspergillaceae</taxon>
        <taxon>Aspergillus</taxon>
        <taxon>Aspergillus subgen. Circumdati</taxon>
    </lineage>
</organism>
<evidence type="ECO:0000313" key="3">
    <source>
        <dbReference type="Proteomes" id="UP001165205"/>
    </source>
</evidence>
<comment type="caution">
    <text evidence="2">The sequence shown here is derived from an EMBL/GenBank/DDBJ whole genome shotgun (WGS) entry which is preliminary data.</text>
</comment>
<dbReference type="Gene3D" id="1.10.510.10">
    <property type="entry name" value="Transferase(Phosphotransferase) domain 1"/>
    <property type="match status" value="1"/>
</dbReference>
<dbReference type="SUPFAM" id="SSF56112">
    <property type="entry name" value="Protein kinase-like (PK-like)"/>
    <property type="match status" value="1"/>
</dbReference>
<dbReference type="Proteomes" id="UP001165205">
    <property type="component" value="Unassembled WGS sequence"/>
</dbReference>
<dbReference type="InterPro" id="IPR000719">
    <property type="entry name" value="Prot_kinase_dom"/>
</dbReference>
<gene>
    <name evidence="2" type="ORF">Aory04_000290500</name>
</gene>
<sequence>MNPSAALAEIDPSKINIISEIARSDASSIFKVDLDGQKYALKIFHDNGDPGYTEKGRDLNRFRCETNAYEKLLASGVCERSIVPKFHGCINEVDPAVFHPALRHFAQDTFKPRGILLEYLPNAESLNCVNYSDTLYPQAIEGMKEIHKAGVHHQDIYPRNILLVRGNPDRLVWSDFDVATTFTDLGPEEQALCDHEIALVKGLGDLLVRTPLLLILEVVSVLTEEYRERTRLRGCPRIQSFIECSHSFLVFLSISDGVNQVL</sequence>
<dbReference type="EMBL" id="BSYA01000023">
    <property type="protein sequence ID" value="GMG25991.1"/>
    <property type="molecule type" value="Genomic_DNA"/>
</dbReference>
<feature type="domain" description="Protein kinase" evidence="1">
    <location>
        <begin position="15"/>
        <end position="262"/>
    </location>
</feature>
<dbReference type="PROSITE" id="PS50011">
    <property type="entry name" value="PROTEIN_KINASE_DOM"/>
    <property type="match status" value="1"/>
</dbReference>
<evidence type="ECO:0000259" key="1">
    <source>
        <dbReference type="PROSITE" id="PS50011"/>
    </source>
</evidence>
<evidence type="ECO:0000313" key="2">
    <source>
        <dbReference type="EMBL" id="GMG25991.1"/>
    </source>
</evidence>
<dbReference type="GO" id="GO:0004672">
    <property type="term" value="F:protein kinase activity"/>
    <property type="evidence" value="ECO:0007669"/>
    <property type="project" value="InterPro"/>
</dbReference>
<proteinExistence type="predicted"/>
<accession>A0AAN4YFE2</accession>
<dbReference type="InterPro" id="IPR011009">
    <property type="entry name" value="Kinase-like_dom_sf"/>
</dbReference>